<organism evidence="9 10">
    <name type="scientific">Candidatus Nitrospira neomarina</name>
    <dbReference type="NCBI Taxonomy" id="3020899"/>
    <lineage>
        <taxon>Bacteria</taxon>
        <taxon>Pseudomonadati</taxon>
        <taxon>Nitrospirota</taxon>
        <taxon>Nitrospiria</taxon>
        <taxon>Nitrospirales</taxon>
        <taxon>Nitrospiraceae</taxon>
        <taxon>Nitrospira</taxon>
    </lineage>
</organism>
<dbReference type="InterPro" id="IPR009057">
    <property type="entry name" value="Homeodomain-like_sf"/>
</dbReference>
<evidence type="ECO:0000313" key="9">
    <source>
        <dbReference type="EMBL" id="WNM63040.1"/>
    </source>
</evidence>
<dbReference type="GO" id="GO:0006355">
    <property type="term" value="P:regulation of DNA-templated transcription"/>
    <property type="evidence" value="ECO:0007669"/>
    <property type="project" value="InterPro"/>
</dbReference>
<dbReference type="PANTHER" id="PTHR32071">
    <property type="entry name" value="TRANSCRIPTIONAL REGULATORY PROTEIN"/>
    <property type="match status" value="1"/>
</dbReference>
<evidence type="ECO:0000256" key="1">
    <source>
        <dbReference type="ARBA" id="ARBA00022741"/>
    </source>
</evidence>
<dbReference type="Pfam" id="PF02954">
    <property type="entry name" value="HTH_8"/>
    <property type="match status" value="1"/>
</dbReference>
<evidence type="ECO:0000259" key="8">
    <source>
        <dbReference type="PROSITE" id="PS50112"/>
    </source>
</evidence>
<dbReference type="InterPro" id="IPR027417">
    <property type="entry name" value="P-loop_NTPase"/>
</dbReference>
<dbReference type="InterPro" id="IPR025943">
    <property type="entry name" value="Sigma_54_int_dom_ATP-bd_2"/>
</dbReference>
<dbReference type="CDD" id="cd00009">
    <property type="entry name" value="AAA"/>
    <property type="match status" value="1"/>
</dbReference>
<feature type="transmembrane region" description="Helical" evidence="6">
    <location>
        <begin position="20"/>
        <end position="41"/>
    </location>
</feature>
<dbReference type="GO" id="GO:0043565">
    <property type="term" value="F:sequence-specific DNA binding"/>
    <property type="evidence" value="ECO:0007669"/>
    <property type="project" value="InterPro"/>
</dbReference>
<dbReference type="SUPFAM" id="SSF52540">
    <property type="entry name" value="P-loop containing nucleoside triphosphate hydrolases"/>
    <property type="match status" value="1"/>
</dbReference>
<dbReference type="Gene3D" id="3.40.50.300">
    <property type="entry name" value="P-loop containing nucleotide triphosphate hydrolases"/>
    <property type="match status" value="1"/>
</dbReference>
<reference evidence="9 10" key="1">
    <citation type="submission" date="2023-01" db="EMBL/GenBank/DDBJ databases">
        <title>Cultivation and genomic characterization of new, ubiquitous marine nitrite-oxidizing bacteria from the Nitrospirales.</title>
        <authorList>
            <person name="Mueller A.J."/>
            <person name="Daebeler A."/>
            <person name="Herbold C.W."/>
            <person name="Kirkegaard R.H."/>
            <person name="Daims H."/>
        </authorList>
    </citation>
    <scope>NUCLEOTIDE SEQUENCE [LARGE SCALE GENOMIC DNA]</scope>
    <source>
        <strain evidence="9 10">DK</strain>
    </source>
</reference>
<dbReference type="Proteomes" id="UP001302494">
    <property type="component" value="Chromosome"/>
</dbReference>
<dbReference type="Gene3D" id="1.10.10.60">
    <property type="entry name" value="Homeodomain-like"/>
    <property type="match status" value="1"/>
</dbReference>
<dbReference type="PROSITE" id="PS50112">
    <property type="entry name" value="PAS"/>
    <property type="match status" value="1"/>
</dbReference>
<name>A0AA96GM96_9BACT</name>
<dbReference type="Pfam" id="PF00158">
    <property type="entry name" value="Sigma54_activat"/>
    <property type="match status" value="1"/>
</dbReference>
<dbReference type="InterPro" id="IPR035965">
    <property type="entry name" value="PAS-like_dom_sf"/>
</dbReference>
<evidence type="ECO:0000256" key="2">
    <source>
        <dbReference type="ARBA" id="ARBA00022840"/>
    </source>
</evidence>
<accession>A0AA96GM96</accession>
<dbReference type="CDD" id="cd00130">
    <property type="entry name" value="PAS"/>
    <property type="match status" value="1"/>
</dbReference>
<dbReference type="NCBIfam" id="TIGR00229">
    <property type="entry name" value="sensory_box"/>
    <property type="match status" value="1"/>
</dbReference>
<keyword evidence="4" id="KW-0238">DNA-binding</keyword>
<dbReference type="FunFam" id="3.40.50.300:FF:000006">
    <property type="entry name" value="DNA-binding transcriptional regulator NtrC"/>
    <property type="match status" value="1"/>
</dbReference>
<evidence type="ECO:0000259" key="7">
    <source>
        <dbReference type="PROSITE" id="PS50045"/>
    </source>
</evidence>
<keyword evidence="1" id="KW-0547">Nucleotide-binding</keyword>
<dbReference type="PROSITE" id="PS00676">
    <property type="entry name" value="SIGMA54_INTERACT_2"/>
    <property type="match status" value="1"/>
</dbReference>
<dbReference type="PANTHER" id="PTHR32071:SF117">
    <property type="entry name" value="PTS-DEPENDENT DIHYDROXYACETONE KINASE OPERON REGULATORY PROTEIN-RELATED"/>
    <property type="match status" value="1"/>
</dbReference>
<dbReference type="SMART" id="SM00382">
    <property type="entry name" value="AAA"/>
    <property type="match status" value="1"/>
</dbReference>
<evidence type="ECO:0000313" key="10">
    <source>
        <dbReference type="Proteomes" id="UP001302494"/>
    </source>
</evidence>
<dbReference type="InterPro" id="IPR000014">
    <property type="entry name" value="PAS"/>
</dbReference>
<dbReference type="KEGG" id="nneo:PQG83_04615"/>
<dbReference type="EMBL" id="CP116968">
    <property type="protein sequence ID" value="WNM63040.1"/>
    <property type="molecule type" value="Genomic_DNA"/>
</dbReference>
<dbReference type="InterPro" id="IPR058031">
    <property type="entry name" value="AAA_lid_NorR"/>
</dbReference>
<dbReference type="PROSITE" id="PS50045">
    <property type="entry name" value="SIGMA54_INTERACT_4"/>
    <property type="match status" value="1"/>
</dbReference>
<feature type="domain" description="Sigma-54 factor interaction" evidence="7">
    <location>
        <begin position="379"/>
        <end position="608"/>
    </location>
</feature>
<keyword evidence="6" id="KW-0472">Membrane</keyword>
<dbReference type="InterPro" id="IPR025944">
    <property type="entry name" value="Sigma_54_int_dom_CS"/>
</dbReference>
<keyword evidence="6" id="KW-0812">Transmembrane</keyword>
<dbReference type="RefSeq" id="WP_312747336.1">
    <property type="nucleotide sequence ID" value="NZ_CP116968.1"/>
</dbReference>
<dbReference type="AlphaFoldDB" id="A0AA96GM96"/>
<gene>
    <name evidence="9" type="ORF">PQG83_04615</name>
</gene>
<keyword evidence="6" id="KW-1133">Transmembrane helix</keyword>
<dbReference type="SMART" id="SM00091">
    <property type="entry name" value="PAS"/>
    <property type="match status" value="1"/>
</dbReference>
<dbReference type="Pfam" id="PF25601">
    <property type="entry name" value="AAA_lid_14"/>
    <property type="match status" value="1"/>
</dbReference>
<dbReference type="Gene3D" id="3.30.450.20">
    <property type="entry name" value="PAS domain"/>
    <property type="match status" value="1"/>
</dbReference>
<proteinExistence type="predicted"/>
<protein>
    <submittedName>
        <fullName evidence="9">Sigma 54-interacting transcriptional regulator</fullName>
    </submittedName>
</protein>
<feature type="transmembrane region" description="Helical" evidence="6">
    <location>
        <begin position="186"/>
        <end position="205"/>
    </location>
</feature>
<evidence type="ECO:0000256" key="3">
    <source>
        <dbReference type="ARBA" id="ARBA00023015"/>
    </source>
</evidence>
<dbReference type="InterPro" id="IPR002078">
    <property type="entry name" value="Sigma_54_int"/>
</dbReference>
<dbReference type="GO" id="GO:0005524">
    <property type="term" value="F:ATP binding"/>
    <property type="evidence" value="ECO:0007669"/>
    <property type="project" value="UniProtKB-KW"/>
</dbReference>
<dbReference type="Pfam" id="PF13188">
    <property type="entry name" value="PAS_8"/>
    <property type="match status" value="1"/>
</dbReference>
<keyword evidence="10" id="KW-1185">Reference proteome</keyword>
<evidence type="ECO:0000256" key="4">
    <source>
        <dbReference type="ARBA" id="ARBA00023125"/>
    </source>
</evidence>
<dbReference type="InterPro" id="IPR003593">
    <property type="entry name" value="AAA+_ATPase"/>
</dbReference>
<dbReference type="SUPFAM" id="SSF46689">
    <property type="entry name" value="Homeodomain-like"/>
    <property type="match status" value="1"/>
</dbReference>
<sequence>MVSFPLSHTFFTSSIHCRLHGLLALFLAGLFGMVAFTISGIQDQEVDALIIDLAGRQRMLQERHMKEVLLARQYRNANSTPTRTELLETLETLLFGRKITVGWDNNHEVTVPPAPTEAIRLAIQGQQELLVRFIAKSDGFLEGTQDGPGENASALELLQLSDDIVAKADTLVTLYDAWARARISRLVQWQILLGVIVGLLGVLLIKQIRAGNRNLESEVLERKQSEQILRESEQRHIQVLDSAMDAIITIDQERRITFINRAAATTFHISALDAKGEPLQRFLTPRSWKILHQHIEAHHSTSQVESYIWEQEGFMAKRATGEEFPVEATLSRANISGHNSYTLVMRDLSLRHRMESSRPHPVTPCFKGTLAHTPSFEDIIGVSPPLQHVFEQIRKVAQTDATVLITGETGTGKELAARAIHRLSLRKDHVWMNVNCAGLPSGLVESELFGHEKGAFTGATDKMKGRFELSHGGTIFLDEVGELPLETQSKLLRVLQEHEFERVGGTQTHHVDVRIIAATNRNLEEAVGLGAFRADLFFRLNTFPIAMPPLRNLKDDIPLLTQYYVEPFSKHLEKRIEEINPAVLDRLVHYEWPGNVRELANILERAVILCEKGVLLAHHLSFPQFPGMHPMEEKIQTLQENERLHILRALEKTGGLVSGPHGAAALLGLNRSTLLSRMRKFGIVPSSSRSFHEKES</sequence>
<feature type="domain" description="PAS" evidence="8">
    <location>
        <begin position="232"/>
        <end position="287"/>
    </location>
</feature>
<dbReference type="SUPFAM" id="SSF55785">
    <property type="entry name" value="PYP-like sensor domain (PAS domain)"/>
    <property type="match status" value="1"/>
</dbReference>
<keyword evidence="2" id="KW-0067">ATP-binding</keyword>
<dbReference type="InterPro" id="IPR002197">
    <property type="entry name" value="HTH_Fis"/>
</dbReference>
<evidence type="ECO:0000256" key="5">
    <source>
        <dbReference type="ARBA" id="ARBA00023163"/>
    </source>
</evidence>
<keyword evidence="3" id="KW-0805">Transcription regulation</keyword>
<evidence type="ECO:0000256" key="6">
    <source>
        <dbReference type="SAM" id="Phobius"/>
    </source>
</evidence>
<dbReference type="PROSITE" id="PS00688">
    <property type="entry name" value="SIGMA54_INTERACT_3"/>
    <property type="match status" value="1"/>
</dbReference>
<dbReference type="Gene3D" id="1.10.8.60">
    <property type="match status" value="1"/>
</dbReference>
<keyword evidence="5" id="KW-0804">Transcription</keyword>